<dbReference type="InterPro" id="IPR001841">
    <property type="entry name" value="Znf_RING"/>
</dbReference>
<dbReference type="Gene3D" id="3.30.40.10">
    <property type="entry name" value="Zinc/RING finger domain, C3HC4 (zinc finger)"/>
    <property type="match status" value="1"/>
</dbReference>
<dbReference type="InterPro" id="IPR017907">
    <property type="entry name" value="Znf_RING_CS"/>
</dbReference>
<evidence type="ECO:0000256" key="2">
    <source>
        <dbReference type="ARBA" id="ARBA00022771"/>
    </source>
</evidence>
<proteinExistence type="predicted"/>
<sequence length="461" mass="53022">MKFGHAFKEALEAETYPRHWVDKAVPYRQLKKILGKVREELINNGYDPDTLQKLVAERNAEYRLESDDSQLLRPKLVVRPATTSAQPLDQKTEVDSLPESPVSLSPTSSASTEPGPSALTHDSALPCSHRQQQTSDGEWVDVPLDADARFFSVLQQDVNELDTLQDKERVAMIENIHVIGNEIAQVARPRKPVIDFSRSDLYRWREILDLYLSAEVFFSTNEVSGGARSSDRARKQLVWFQEEVGKRQLPQKFKIKSSAVAFQHFLSLNATLLQNLQFQELNQTAITKIIKKFDKRTSLGVKKTFPKVMNSAHFISETISKDICAQLSRDVISLVPQVVDYTCIVCLSICWLPIRLDCDHLFCIRCMIKMQNRQKRFCPLCRADVIQRANESMLSLSIPLFHESWSLTFHTAHIDMELVRYLERWFPKETKEKQRNNEDERRKELLGDLYVEGAQPPCIVM</sequence>
<feature type="domain" description="SPX" evidence="7">
    <location>
        <begin position="1"/>
        <end position="307"/>
    </location>
</feature>
<protein>
    <submittedName>
        <fullName evidence="8">Hypothetical protein Pa5D0011</fullName>
    </submittedName>
</protein>
<evidence type="ECO:0000256" key="4">
    <source>
        <dbReference type="PROSITE-ProRule" id="PRU00175"/>
    </source>
</evidence>
<dbReference type="SUPFAM" id="SSF57850">
    <property type="entry name" value="RING/U-box"/>
    <property type="match status" value="1"/>
</dbReference>
<dbReference type="InterPro" id="IPR013083">
    <property type="entry name" value="Znf_RING/FYVE/PHD"/>
</dbReference>
<dbReference type="PANTHER" id="PTHR23327:SF51">
    <property type="entry name" value="TRANSCRIPTIONAL REGULATOR OF YEAST FORM ADHERENCE 3"/>
    <property type="match status" value="1"/>
</dbReference>
<dbReference type="InterPro" id="IPR018957">
    <property type="entry name" value="Znf_C3HC4_RING-type"/>
</dbReference>
<dbReference type="PROSITE" id="PS50089">
    <property type="entry name" value="ZF_RING_2"/>
    <property type="match status" value="1"/>
</dbReference>
<feature type="region of interest" description="Disordered" evidence="5">
    <location>
        <begin position="81"/>
        <end position="136"/>
    </location>
</feature>
<name>Q875B4_PODAS</name>
<dbReference type="AlphaFoldDB" id="Q875B4"/>
<evidence type="ECO:0000259" key="7">
    <source>
        <dbReference type="PROSITE" id="PS51382"/>
    </source>
</evidence>
<dbReference type="SMART" id="SM00184">
    <property type="entry name" value="RING"/>
    <property type="match status" value="1"/>
</dbReference>
<feature type="compositionally biased region" description="Low complexity" evidence="5">
    <location>
        <begin position="97"/>
        <end position="114"/>
    </location>
</feature>
<dbReference type="Pfam" id="PF00097">
    <property type="entry name" value="zf-C3HC4"/>
    <property type="match status" value="1"/>
</dbReference>
<dbReference type="EMBL" id="BX088700">
    <property type="protein sequence ID" value="CAD60698.1"/>
    <property type="molecule type" value="Genomic_DNA"/>
</dbReference>
<evidence type="ECO:0000256" key="5">
    <source>
        <dbReference type="SAM" id="MobiDB-lite"/>
    </source>
</evidence>
<dbReference type="PANTHER" id="PTHR23327">
    <property type="entry name" value="RING FINGER PROTEIN 127"/>
    <property type="match status" value="1"/>
</dbReference>
<reference evidence="8" key="1">
    <citation type="submission" date="2003-01" db="EMBL/GenBank/DDBJ databases">
        <authorList>
            <person name="Genoscope"/>
        </authorList>
    </citation>
    <scope>NUCLEOTIDE SEQUENCE</scope>
</reference>
<accession>Q875B4</accession>
<organism evidence="8">
    <name type="scientific">Podospora anserina</name>
    <name type="common">Pleurage anserina</name>
    <dbReference type="NCBI Taxonomy" id="2587412"/>
    <lineage>
        <taxon>Eukaryota</taxon>
        <taxon>Fungi</taxon>
        <taxon>Dikarya</taxon>
        <taxon>Ascomycota</taxon>
        <taxon>Pezizomycotina</taxon>
        <taxon>Sordariomycetes</taxon>
        <taxon>Sordariomycetidae</taxon>
        <taxon>Sordariales</taxon>
        <taxon>Podosporaceae</taxon>
        <taxon>Podospora</taxon>
    </lineage>
</organism>
<dbReference type="PROSITE" id="PS00518">
    <property type="entry name" value="ZF_RING_1"/>
    <property type="match status" value="1"/>
</dbReference>
<evidence type="ECO:0000256" key="3">
    <source>
        <dbReference type="ARBA" id="ARBA00022833"/>
    </source>
</evidence>
<dbReference type="GO" id="GO:0008270">
    <property type="term" value="F:zinc ion binding"/>
    <property type="evidence" value="ECO:0007669"/>
    <property type="project" value="UniProtKB-KW"/>
</dbReference>
<dbReference type="PROSITE" id="PS51382">
    <property type="entry name" value="SPX"/>
    <property type="match status" value="1"/>
</dbReference>
<evidence type="ECO:0000259" key="6">
    <source>
        <dbReference type="PROSITE" id="PS50089"/>
    </source>
</evidence>
<keyword evidence="3" id="KW-0862">Zinc</keyword>
<keyword evidence="1" id="KW-0479">Metal-binding</keyword>
<dbReference type="Pfam" id="PF03105">
    <property type="entry name" value="SPX"/>
    <property type="match status" value="1"/>
</dbReference>
<keyword evidence="2 4" id="KW-0863">Zinc-finger</keyword>
<evidence type="ECO:0000256" key="1">
    <source>
        <dbReference type="ARBA" id="ARBA00022723"/>
    </source>
</evidence>
<evidence type="ECO:0000313" key="8">
    <source>
        <dbReference type="EMBL" id="CAD60698.1"/>
    </source>
</evidence>
<feature type="domain" description="RING-type" evidence="6">
    <location>
        <begin position="343"/>
        <end position="382"/>
    </location>
</feature>
<dbReference type="VEuPathDB" id="FungiDB:PODANS_5_5450"/>
<dbReference type="InterPro" id="IPR004331">
    <property type="entry name" value="SPX_dom"/>
</dbReference>